<sequence>MIIIGENIHVIAGAVNQAIKARDSKPIQDLAKGQVQAGADYIDLNLGPLTKNPEETIQWVINTVQDVTALSLSLDTMNPVAMEAGLPLCKKRPLINSASGKKDSKEQMLPLAKKYNCDVIVSVINDSGMPPDVEMKTESIMDTVAYANELGIPNEDIWVDPIVMPVSTAGEGQRFAQITLEFIKIIPEVLPGIKSTVGLSNISNGAPKELRPLLNCTYVVMLQRCGLYSAIADPLDKEFMSLIRGEMPDVVNLIYKVMDGEEIDLSSLSQKEIDYVKTARVLTGEVLYSDAWLE</sequence>
<dbReference type="Pfam" id="PF00809">
    <property type="entry name" value="Pterin_bind"/>
    <property type="match status" value="1"/>
</dbReference>
<evidence type="ECO:0000259" key="4">
    <source>
        <dbReference type="PROSITE" id="PS50972"/>
    </source>
</evidence>
<evidence type="ECO:0000256" key="3">
    <source>
        <dbReference type="ARBA" id="ARBA00022679"/>
    </source>
</evidence>
<organism evidence="5">
    <name type="scientific">marine sediment metagenome</name>
    <dbReference type="NCBI Taxonomy" id="412755"/>
    <lineage>
        <taxon>unclassified sequences</taxon>
        <taxon>metagenomes</taxon>
        <taxon>ecological metagenomes</taxon>
    </lineage>
</organism>
<dbReference type="InterPro" id="IPR050554">
    <property type="entry name" value="Met_Synthase/Corrinoid"/>
</dbReference>
<accession>X0SVN2</accession>
<protein>
    <recommendedName>
        <fullName evidence="4">Pterin-binding domain-containing protein</fullName>
    </recommendedName>
</protein>
<name>X0SVN2_9ZZZZ</name>
<proteinExistence type="inferred from homology"/>
<dbReference type="GO" id="GO:0042558">
    <property type="term" value="P:pteridine-containing compound metabolic process"/>
    <property type="evidence" value="ECO:0007669"/>
    <property type="project" value="InterPro"/>
</dbReference>
<dbReference type="PANTHER" id="PTHR45833:SF2">
    <property type="entry name" value="BIFUNCTIONAL HOMOCYSTEINE S-METHYLTRANSFERASE_5,10-METHYLENETETRAHYDROFOLATE REDUCTASE"/>
    <property type="match status" value="1"/>
</dbReference>
<evidence type="ECO:0000313" key="5">
    <source>
        <dbReference type="EMBL" id="GAF85258.1"/>
    </source>
</evidence>
<evidence type="ECO:0000256" key="2">
    <source>
        <dbReference type="ARBA" id="ARBA00022603"/>
    </source>
</evidence>
<comment type="similarity">
    <text evidence="1">Belongs to the vitamin-B12 dependent methionine synthase family.</text>
</comment>
<dbReference type="InterPro" id="IPR011005">
    <property type="entry name" value="Dihydropteroate_synth-like_sf"/>
</dbReference>
<evidence type="ECO:0000256" key="1">
    <source>
        <dbReference type="ARBA" id="ARBA00010398"/>
    </source>
</evidence>
<dbReference type="EMBL" id="BARS01004983">
    <property type="protein sequence ID" value="GAF85258.1"/>
    <property type="molecule type" value="Genomic_DNA"/>
</dbReference>
<dbReference type="GO" id="GO:0008705">
    <property type="term" value="F:methionine synthase activity"/>
    <property type="evidence" value="ECO:0007669"/>
    <property type="project" value="TreeGrafter"/>
</dbReference>
<feature type="domain" description="Pterin-binding" evidence="4">
    <location>
        <begin position="1"/>
        <end position="259"/>
    </location>
</feature>
<reference evidence="5" key="1">
    <citation type="journal article" date="2014" name="Front. Microbiol.">
        <title>High frequency of phylogenetically diverse reductive dehalogenase-homologous genes in deep subseafloor sedimentary metagenomes.</title>
        <authorList>
            <person name="Kawai M."/>
            <person name="Futagami T."/>
            <person name="Toyoda A."/>
            <person name="Takaki Y."/>
            <person name="Nishi S."/>
            <person name="Hori S."/>
            <person name="Arai W."/>
            <person name="Tsubouchi T."/>
            <person name="Morono Y."/>
            <person name="Uchiyama I."/>
            <person name="Ito T."/>
            <person name="Fujiyama A."/>
            <person name="Inagaki F."/>
            <person name="Takami H."/>
        </authorList>
    </citation>
    <scope>NUCLEOTIDE SEQUENCE</scope>
    <source>
        <strain evidence="5">Expedition CK06-06</strain>
    </source>
</reference>
<comment type="caution">
    <text evidence="5">The sequence shown here is derived from an EMBL/GenBank/DDBJ whole genome shotgun (WGS) entry which is preliminary data.</text>
</comment>
<keyword evidence="2" id="KW-0489">Methyltransferase</keyword>
<gene>
    <name evidence="5" type="ORF">S01H1_09749</name>
</gene>
<dbReference type="GO" id="GO:0032259">
    <property type="term" value="P:methylation"/>
    <property type="evidence" value="ECO:0007669"/>
    <property type="project" value="UniProtKB-KW"/>
</dbReference>
<dbReference type="PANTHER" id="PTHR45833">
    <property type="entry name" value="METHIONINE SYNTHASE"/>
    <property type="match status" value="1"/>
</dbReference>
<dbReference type="Gene3D" id="3.20.20.20">
    <property type="entry name" value="Dihydropteroate synthase-like"/>
    <property type="match status" value="1"/>
</dbReference>
<keyword evidence="3" id="KW-0808">Transferase</keyword>
<dbReference type="GO" id="GO:0005829">
    <property type="term" value="C:cytosol"/>
    <property type="evidence" value="ECO:0007669"/>
    <property type="project" value="TreeGrafter"/>
</dbReference>
<dbReference type="InterPro" id="IPR000489">
    <property type="entry name" value="Pterin-binding_dom"/>
</dbReference>
<dbReference type="PROSITE" id="PS50972">
    <property type="entry name" value="PTERIN_BINDING"/>
    <property type="match status" value="1"/>
</dbReference>
<dbReference type="SUPFAM" id="SSF51717">
    <property type="entry name" value="Dihydropteroate synthetase-like"/>
    <property type="match status" value="1"/>
</dbReference>
<dbReference type="AlphaFoldDB" id="X0SVN2"/>